<name>A0A8X7C9B9_9ARAC</name>
<dbReference type="AlphaFoldDB" id="A0A8X7C9B9"/>
<evidence type="ECO:0000313" key="2">
    <source>
        <dbReference type="Proteomes" id="UP000886998"/>
    </source>
</evidence>
<comment type="caution">
    <text evidence="1">The sequence shown here is derived from an EMBL/GenBank/DDBJ whole genome shotgun (WGS) entry which is preliminary data.</text>
</comment>
<evidence type="ECO:0000313" key="1">
    <source>
        <dbReference type="EMBL" id="GFY56719.1"/>
    </source>
</evidence>
<sequence length="117" mass="13153">MITVNIDIIDGLANEAVSKLSHIELDDQNRVLRDDLLFPNGVGVKTRGKVAGYANAEEIGRVMVKFNRRSATVPLNRNKLIHAKRNHFPLKPECSLRIQKSLGGRFDESAYMCNKAY</sequence>
<dbReference type="Proteomes" id="UP000886998">
    <property type="component" value="Unassembled WGS sequence"/>
</dbReference>
<accession>A0A8X7C9B9</accession>
<keyword evidence="2" id="KW-1185">Reference proteome</keyword>
<organism evidence="1 2">
    <name type="scientific">Trichonephila inaurata madagascariensis</name>
    <dbReference type="NCBI Taxonomy" id="2747483"/>
    <lineage>
        <taxon>Eukaryota</taxon>
        <taxon>Metazoa</taxon>
        <taxon>Ecdysozoa</taxon>
        <taxon>Arthropoda</taxon>
        <taxon>Chelicerata</taxon>
        <taxon>Arachnida</taxon>
        <taxon>Araneae</taxon>
        <taxon>Araneomorphae</taxon>
        <taxon>Entelegynae</taxon>
        <taxon>Araneoidea</taxon>
        <taxon>Nephilidae</taxon>
        <taxon>Trichonephila</taxon>
        <taxon>Trichonephila inaurata</taxon>
    </lineage>
</organism>
<reference evidence="1" key="1">
    <citation type="submission" date="2020-08" db="EMBL/GenBank/DDBJ databases">
        <title>Multicomponent nature underlies the extraordinary mechanical properties of spider dragline silk.</title>
        <authorList>
            <person name="Kono N."/>
            <person name="Nakamura H."/>
            <person name="Mori M."/>
            <person name="Yoshida Y."/>
            <person name="Ohtoshi R."/>
            <person name="Malay A.D."/>
            <person name="Moran D.A.P."/>
            <person name="Tomita M."/>
            <person name="Numata K."/>
            <person name="Arakawa K."/>
        </authorList>
    </citation>
    <scope>NUCLEOTIDE SEQUENCE</scope>
</reference>
<dbReference type="EMBL" id="BMAV01011116">
    <property type="protein sequence ID" value="GFY56719.1"/>
    <property type="molecule type" value="Genomic_DNA"/>
</dbReference>
<protein>
    <submittedName>
        <fullName evidence="1">Uncharacterized protein</fullName>
    </submittedName>
</protein>
<dbReference type="OrthoDB" id="6141723at2759"/>
<gene>
    <name evidence="1" type="ORF">TNIN_319161</name>
</gene>
<proteinExistence type="predicted"/>